<feature type="transmembrane region" description="Helical" evidence="1">
    <location>
        <begin position="6"/>
        <end position="28"/>
    </location>
</feature>
<organism evidence="2 3">
    <name type="scientific">Apibacter mensalis</name>
    <dbReference type="NCBI Taxonomy" id="1586267"/>
    <lineage>
        <taxon>Bacteria</taxon>
        <taxon>Pseudomonadati</taxon>
        <taxon>Bacteroidota</taxon>
        <taxon>Flavobacteriia</taxon>
        <taxon>Flavobacteriales</taxon>
        <taxon>Weeksellaceae</taxon>
        <taxon>Apibacter</taxon>
    </lineage>
</organism>
<gene>
    <name evidence="2" type="ORF">Ga0061079_10216</name>
</gene>
<name>A0A0X3AM52_9FLAO</name>
<sequence>MIILKFLKKYLISIIFLIIGLLLFMFIIRQSGKENIKSETRIINHEIQRLNKMIVIEQNYSSFKSKKYNNFNPKYFDFLNKNIVLYITAMAQVTYDMKKMKINVDSANKIVHIISIPEPELHVYPDVEIYSMESGFLNDFSKSELNEVMEEGKKDITKEVQKSNIQSLAKKQLISNLKELYNMVKLNNWKIIDDTPYAYQLQTIKD</sequence>
<evidence type="ECO:0008006" key="4">
    <source>
        <dbReference type="Google" id="ProtNLM"/>
    </source>
</evidence>
<keyword evidence="1" id="KW-0472">Membrane</keyword>
<dbReference type="EMBL" id="FCOR01000002">
    <property type="protein sequence ID" value="CVK15471.1"/>
    <property type="molecule type" value="Genomic_DNA"/>
</dbReference>
<keyword evidence="1" id="KW-0812">Transmembrane</keyword>
<proteinExistence type="predicted"/>
<protein>
    <recommendedName>
        <fullName evidence="4">DUF4230 domain-containing protein</fullName>
    </recommendedName>
</protein>
<keyword evidence="1" id="KW-1133">Transmembrane helix</keyword>
<dbReference type="AlphaFoldDB" id="A0A0X3AM52"/>
<evidence type="ECO:0000256" key="1">
    <source>
        <dbReference type="SAM" id="Phobius"/>
    </source>
</evidence>
<evidence type="ECO:0000313" key="2">
    <source>
        <dbReference type="EMBL" id="CVK15471.1"/>
    </source>
</evidence>
<keyword evidence="3" id="KW-1185">Reference proteome</keyword>
<dbReference type="STRING" id="1586267.GCA_001418685_00294"/>
<accession>A0A0X3AM52</accession>
<dbReference type="InterPro" id="IPR025324">
    <property type="entry name" value="DUF4230"/>
</dbReference>
<evidence type="ECO:0000313" key="3">
    <source>
        <dbReference type="Proteomes" id="UP000182761"/>
    </source>
</evidence>
<dbReference type="Proteomes" id="UP000182761">
    <property type="component" value="Unassembled WGS sequence"/>
</dbReference>
<reference evidence="2 3" key="1">
    <citation type="submission" date="2016-01" db="EMBL/GenBank/DDBJ databases">
        <authorList>
            <person name="McClelland M."/>
            <person name="Jain A."/>
            <person name="Saraogi P."/>
            <person name="Mendelson R."/>
            <person name="Westerman R."/>
            <person name="SanMiguel P."/>
            <person name="Csonka L."/>
        </authorList>
    </citation>
    <scope>NUCLEOTIDE SEQUENCE [LARGE SCALE GENOMIC DNA]</scope>
    <source>
        <strain evidence="2 3">R-53146</strain>
    </source>
</reference>
<dbReference type="Pfam" id="PF14014">
    <property type="entry name" value="DUF4230"/>
    <property type="match status" value="1"/>
</dbReference>